<dbReference type="Proteomes" id="UP000786811">
    <property type="component" value="Unassembled WGS sequence"/>
</dbReference>
<evidence type="ECO:0000313" key="2">
    <source>
        <dbReference type="Proteomes" id="UP000786811"/>
    </source>
</evidence>
<evidence type="ECO:0000313" key="1">
    <source>
        <dbReference type="EMBL" id="CAG5100323.1"/>
    </source>
</evidence>
<accession>A0A8J2MTU7</accession>
<dbReference type="EMBL" id="CAJNRD030001122">
    <property type="protein sequence ID" value="CAG5100323.1"/>
    <property type="molecule type" value="Genomic_DNA"/>
</dbReference>
<reference evidence="1" key="1">
    <citation type="submission" date="2021-04" db="EMBL/GenBank/DDBJ databases">
        <authorList>
            <person name="Chebbi M.A.C M."/>
        </authorList>
    </citation>
    <scope>NUCLEOTIDE SEQUENCE</scope>
</reference>
<name>A0A8J2MTU7_COTCN</name>
<dbReference type="AlphaFoldDB" id="A0A8J2MTU7"/>
<protein>
    <submittedName>
        <fullName evidence="1">Uncharacterized protein</fullName>
    </submittedName>
</protein>
<comment type="caution">
    <text evidence="1">The sequence shown here is derived from an EMBL/GenBank/DDBJ whole genome shotgun (WGS) entry which is preliminary data.</text>
</comment>
<sequence>MDDSVSCPAGRLRSFSKSWSEITSDETILSWVRGVKIPFSRKVFQARPPSEPHWSEQERLAINQQLDDQLTPSKRCKFLGLVYDSKEMVVELPIEKKNRVTELVRKFDRIKKCKIREFAAFIGTLESCSPTLKYSRVHMRSFEREIRSSAE</sequence>
<dbReference type="OrthoDB" id="7692528at2759"/>
<proteinExistence type="predicted"/>
<organism evidence="1 2">
    <name type="scientific">Cotesia congregata</name>
    <name type="common">Parasitoid wasp</name>
    <name type="synonym">Apanteles congregatus</name>
    <dbReference type="NCBI Taxonomy" id="51543"/>
    <lineage>
        <taxon>Eukaryota</taxon>
        <taxon>Metazoa</taxon>
        <taxon>Ecdysozoa</taxon>
        <taxon>Arthropoda</taxon>
        <taxon>Hexapoda</taxon>
        <taxon>Insecta</taxon>
        <taxon>Pterygota</taxon>
        <taxon>Neoptera</taxon>
        <taxon>Endopterygota</taxon>
        <taxon>Hymenoptera</taxon>
        <taxon>Apocrita</taxon>
        <taxon>Ichneumonoidea</taxon>
        <taxon>Braconidae</taxon>
        <taxon>Microgastrinae</taxon>
        <taxon>Cotesia</taxon>
    </lineage>
</organism>
<keyword evidence="2" id="KW-1185">Reference proteome</keyword>
<gene>
    <name evidence="1" type="ORF">HICCMSTLAB_LOCUS9496</name>
</gene>